<dbReference type="OrthoDB" id="6432525at2759"/>
<dbReference type="GO" id="GO:1902936">
    <property type="term" value="F:phosphatidylinositol bisphosphate binding"/>
    <property type="evidence" value="ECO:0007669"/>
    <property type="project" value="TreeGrafter"/>
</dbReference>
<dbReference type="PRINTS" id="PR00180">
    <property type="entry name" value="CRETINALDHBP"/>
</dbReference>
<dbReference type="InterPro" id="IPR036865">
    <property type="entry name" value="CRAL-TRIO_dom_sf"/>
</dbReference>
<dbReference type="PANTHER" id="PTHR10174:SF213">
    <property type="entry name" value="CRAL-TRIO DOMAIN-CONTAINING PROTEIN"/>
    <property type="match status" value="1"/>
</dbReference>
<protein>
    <recommendedName>
        <fullName evidence="1">CRAL-TRIO domain-containing protein</fullName>
    </recommendedName>
</protein>
<sequence>METLEKYFKVTAQQEYEKNPQLSAADVEELLKWSNENINLYGKLIDLQIIMFLHACNYDKEYAKKVISQCYNLRAKKCTPFFTARDPAHPFNQKQLDVVNINIIPDEENQYSYIWSQLKIVDASQYFPTVASKLTFMAIELDQIEYGTKSGYRMVLDSNHFSLSHALRYSLSNARSLMTYVQEGTPFVIDKIYILNVTSGTERIYSMLKPFMSASLINKIIIKSASKTSDFIKTLPQTIVPKDYGGLAPIMKETNEILKQKLLDNRNYFLDEEKFRNGSVKDEVDTTVGEDDKDDINSFKNLSID</sequence>
<dbReference type="EMBL" id="VYZN01000023">
    <property type="protein sequence ID" value="KAE9536412.1"/>
    <property type="molecule type" value="Genomic_DNA"/>
</dbReference>
<proteinExistence type="predicted"/>
<evidence type="ECO:0000313" key="3">
    <source>
        <dbReference type="Proteomes" id="UP000475862"/>
    </source>
</evidence>
<dbReference type="Pfam" id="PF00650">
    <property type="entry name" value="CRAL_TRIO"/>
    <property type="match status" value="1"/>
</dbReference>
<dbReference type="PANTHER" id="PTHR10174">
    <property type="entry name" value="ALPHA-TOCOPHEROL TRANSFER PROTEIN-RELATED"/>
    <property type="match status" value="1"/>
</dbReference>
<dbReference type="SUPFAM" id="SSF52087">
    <property type="entry name" value="CRAL/TRIO domain"/>
    <property type="match status" value="1"/>
</dbReference>
<reference evidence="2 3" key="1">
    <citation type="submission" date="2019-08" db="EMBL/GenBank/DDBJ databases">
        <title>The genome of the soybean aphid Biotype 1, its phylome, world population structure and adaptation to the North American continent.</title>
        <authorList>
            <person name="Giordano R."/>
            <person name="Donthu R.K."/>
            <person name="Hernandez A.G."/>
            <person name="Wright C.L."/>
            <person name="Zimin A.V."/>
        </authorList>
    </citation>
    <scope>NUCLEOTIDE SEQUENCE [LARGE SCALE GENOMIC DNA]</scope>
    <source>
        <tissue evidence="2">Whole aphids</tissue>
    </source>
</reference>
<dbReference type="AlphaFoldDB" id="A0A6G0TP27"/>
<feature type="domain" description="CRAL-TRIO" evidence="1">
    <location>
        <begin position="87"/>
        <end position="252"/>
    </location>
</feature>
<accession>A0A6G0TP27</accession>
<dbReference type="Gene3D" id="1.20.5.1200">
    <property type="entry name" value="Alpha-tocopherol transfer"/>
    <property type="match status" value="1"/>
</dbReference>
<name>A0A6G0TP27_APHGL</name>
<dbReference type="Proteomes" id="UP000475862">
    <property type="component" value="Unassembled WGS sequence"/>
</dbReference>
<keyword evidence="3" id="KW-1185">Reference proteome</keyword>
<comment type="caution">
    <text evidence="2">The sequence shown here is derived from an EMBL/GenBank/DDBJ whole genome shotgun (WGS) entry which is preliminary data.</text>
</comment>
<organism evidence="2 3">
    <name type="scientific">Aphis glycines</name>
    <name type="common">Soybean aphid</name>
    <dbReference type="NCBI Taxonomy" id="307491"/>
    <lineage>
        <taxon>Eukaryota</taxon>
        <taxon>Metazoa</taxon>
        <taxon>Ecdysozoa</taxon>
        <taxon>Arthropoda</taxon>
        <taxon>Hexapoda</taxon>
        <taxon>Insecta</taxon>
        <taxon>Pterygota</taxon>
        <taxon>Neoptera</taxon>
        <taxon>Paraneoptera</taxon>
        <taxon>Hemiptera</taxon>
        <taxon>Sternorrhyncha</taxon>
        <taxon>Aphidomorpha</taxon>
        <taxon>Aphidoidea</taxon>
        <taxon>Aphididae</taxon>
        <taxon>Aphidini</taxon>
        <taxon>Aphis</taxon>
        <taxon>Aphis</taxon>
    </lineage>
</organism>
<dbReference type="GO" id="GO:0016020">
    <property type="term" value="C:membrane"/>
    <property type="evidence" value="ECO:0007669"/>
    <property type="project" value="TreeGrafter"/>
</dbReference>
<evidence type="ECO:0000259" key="1">
    <source>
        <dbReference type="PROSITE" id="PS50191"/>
    </source>
</evidence>
<dbReference type="CDD" id="cd00170">
    <property type="entry name" value="SEC14"/>
    <property type="match status" value="1"/>
</dbReference>
<evidence type="ECO:0000313" key="2">
    <source>
        <dbReference type="EMBL" id="KAE9536412.1"/>
    </source>
</evidence>
<gene>
    <name evidence="2" type="ORF">AGLY_007201</name>
</gene>
<dbReference type="PROSITE" id="PS50191">
    <property type="entry name" value="CRAL_TRIO"/>
    <property type="match status" value="1"/>
</dbReference>
<dbReference type="SUPFAM" id="SSF46938">
    <property type="entry name" value="CRAL/TRIO N-terminal domain"/>
    <property type="match status" value="1"/>
</dbReference>
<dbReference type="Gene3D" id="3.40.525.10">
    <property type="entry name" value="CRAL-TRIO lipid binding domain"/>
    <property type="match status" value="1"/>
</dbReference>
<dbReference type="InterPro" id="IPR001251">
    <property type="entry name" value="CRAL-TRIO_dom"/>
</dbReference>
<dbReference type="InterPro" id="IPR036273">
    <property type="entry name" value="CRAL/TRIO_N_dom_sf"/>
</dbReference>